<name>A0A067RFY5_ZOONE</name>
<protein>
    <recommendedName>
        <fullName evidence="19">Ionotropic glutamate receptor L-glutamate and glycine-binding domain-containing protein</fullName>
    </recommendedName>
</protein>
<comment type="similarity">
    <text evidence="2">Belongs to the glutamate-gated ion channel (TC 1.A.10.1) family.</text>
</comment>
<sequence length="648" mass="71932">MPQLTCSAMGPLTLLATYIILTLSVARCQQWNKTATPLVIFHVGAHVRSTCVFLYYNQESLMLDKIRLLVQVQKALTLRQMASAVISIDQLIAHHHLGCRSNRPLYVLFSSATLLQVSSKVRLSDAVWILFSNFQEKDVESLQEFFHNVYIPLDCHFLVAHSQGPDNIIIISEVYHVTRDLPLAKNYFGILSHGAWVTLATISFFERRNDLQGMTMKVATMTEPPVTIVKTVDGRLVLEGFFGKVWQVLEKRMNFTSEFIMPADRAWGSLAHNGSWNGMMGMIVRGEAEIAVAEFTMTALRAEAVDFTVPLINTRNCVLIRQISGEKDPTWYGFLKPLSSQLWALVILTQLVIILCLNVVRRLKLRCLGRKSSDSRDDGHFAAQIVGIFFLQGVNVKTGFCSERVLYLVAQLSALTIHTAYAAFLISCLTVHKFSLPFDSLRELIDIGTYRLGVLANSGQLNIFNNATDDLMREVYAKLIAPDKDNLPISIEEGMQRVCDVNCYAFMTSLDVVLGLLDNITCELSSVLGASIPESLAMSAIKQSPYLGLINHKAMFRSGVLKRLRAQEWPTELPPATVLWVPVDLPSTLPFLAVLGGALLVSALLLTAERLLGRRRQSVSCKVFCPKNALSSTAANSTANSGGIFLLL</sequence>
<keyword evidence="12" id="KW-0407">Ion channel</keyword>
<dbReference type="FunCoup" id="A0A067RFY5">
    <property type="interactions" value="58"/>
</dbReference>
<keyword evidence="9" id="KW-0675">Receptor</keyword>
<dbReference type="AlphaFoldDB" id="A0A067RFY5"/>
<dbReference type="GO" id="GO:0015276">
    <property type="term" value="F:ligand-gated monoatomic ion channel activity"/>
    <property type="evidence" value="ECO:0007669"/>
    <property type="project" value="InterPro"/>
</dbReference>
<dbReference type="SMART" id="SM00079">
    <property type="entry name" value="PBPe"/>
    <property type="match status" value="1"/>
</dbReference>
<keyword evidence="8 13" id="KW-0472">Membrane</keyword>
<evidence type="ECO:0000256" key="13">
    <source>
        <dbReference type="SAM" id="Phobius"/>
    </source>
</evidence>
<evidence type="ECO:0000256" key="9">
    <source>
        <dbReference type="ARBA" id="ARBA00023170"/>
    </source>
</evidence>
<feature type="transmembrane region" description="Helical" evidence="13">
    <location>
        <begin position="342"/>
        <end position="360"/>
    </location>
</feature>
<evidence type="ECO:0008006" key="19">
    <source>
        <dbReference type="Google" id="ProtNLM"/>
    </source>
</evidence>
<dbReference type="OMA" id="PLAHETY"/>
<feature type="domain" description="Ionotropic glutamate receptor L-glutamate and glycine-binding" evidence="16">
    <location>
        <begin position="225"/>
        <end position="285"/>
    </location>
</feature>
<evidence type="ECO:0000256" key="14">
    <source>
        <dbReference type="SAM" id="SignalP"/>
    </source>
</evidence>
<dbReference type="PANTHER" id="PTHR42643:SF24">
    <property type="entry name" value="IONOTROPIC RECEPTOR 60A"/>
    <property type="match status" value="1"/>
</dbReference>
<evidence type="ECO:0000256" key="1">
    <source>
        <dbReference type="ARBA" id="ARBA00004651"/>
    </source>
</evidence>
<keyword evidence="18" id="KW-1185">Reference proteome</keyword>
<dbReference type="InterPro" id="IPR052192">
    <property type="entry name" value="Insect_Ionotropic_Sensory_Rcpt"/>
</dbReference>
<evidence type="ECO:0000256" key="10">
    <source>
        <dbReference type="ARBA" id="ARBA00023180"/>
    </source>
</evidence>
<gene>
    <name evidence="17" type="ORF">L798_12780</name>
</gene>
<feature type="domain" description="Ionotropic glutamate receptor C-terminal" evidence="15">
    <location>
        <begin position="215"/>
        <end position="571"/>
    </location>
</feature>
<dbReference type="Proteomes" id="UP000027135">
    <property type="component" value="Unassembled WGS sequence"/>
</dbReference>
<evidence type="ECO:0000259" key="16">
    <source>
        <dbReference type="SMART" id="SM00918"/>
    </source>
</evidence>
<evidence type="ECO:0000313" key="18">
    <source>
        <dbReference type="Proteomes" id="UP000027135"/>
    </source>
</evidence>
<feature type="transmembrane region" description="Helical" evidence="13">
    <location>
        <begin position="589"/>
        <end position="608"/>
    </location>
</feature>
<dbReference type="SMART" id="SM00918">
    <property type="entry name" value="Lig_chan-Glu_bd"/>
    <property type="match status" value="1"/>
</dbReference>
<dbReference type="InterPro" id="IPR019594">
    <property type="entry name" value="Glu/Gly-bd"/>
</dbReference>
<evidence type="ECO:0000256" key="7">
    <source>
        <dbReference type="ARBA" id="ARBA00023065"/>
    </source>
</evidence>
<dbReference type="GO" id="GO:0005886">
    <property type="term" value="C:plasma membrane"/>
    <property type="evidence" value="ECO:0007669"/>
    <property type="project" value="UniProtKB-SubCell"/>
</dbReference>
<keyword evidence="5 13" id="KW-0812">Transmembrane</keyword>
<feature type="transmembrane region" description="Helical" evidence="13">
    <location>
        <begin position="405"/>
        <end position="432"/>
    </location>
</feature>
<evidence type="ECO:0000256" key="6">
    <source>
        <dbReference type="ARBA" id="ARBA00022989"/>
    </source>
</evidence>
<evidence type="ECO:0000256" key="8">
    <source>
        <dbReference type="ARBA" id="ARBA00023136"/>
    </source>
</evidence>
<dbReference type="eggNOG" id="KOG1052">
    <property type="taxonomic scope" value="Eukaryota"/>
</dbReference>
<dbReference type="InterPro" id="IPR001320">
    <property type="entry name" value="Iontro_rcpt_C"/>
</dbReference>
<dbReference type="GO" id="GO:0050906">
    <property type="term" value="P:detection of stimulus involved in sensory perception"/>
    <property type="evidence" value="ECO:0007669"/>
    <property type="project" value="UniProtKB-ARBA"/>
</dbReference>
<dbReference type="EMBL" id="KK852498">
    <property type="protein sequence ID" value="KDR22647.1"/>
    <property type="molecule type" value="Genomic_DNA"/>
</dbReference>
<dbReference type="SUPFAM" id="SSF53850">
    <property type="entry name" value="Periplasmic binding protein-like II"/>
    <property type="match status" value="1"/>
</dbReference>
<keyword evidence="14" id="KW-0732">Signal</keyword>
<evidence type="ECO:0000259" key="15">
    <source>
        <dbReference type="SMART" id="SM00079"/>
    </source>
</evidence>
<keyword evidence="7" id="KW-0406">Ion transport</keyword>
<evidence type="ECO:0000256" key="2">
    <source>
        <dbReference type="ARBA" id="ARBA00008685"/>
    </source>
</evidence>
<keyword evidence="11" id="KW-1071">Ligand-gated ion channel</keyword>
<feature type="signal peptide" evidence="14">
    <location>
        <begin position="1"/>
        <end position="28"/>
    </location>
</feature>
<evidence type="ECO:0000256" key="3">
    <source>
        <dbReference type="ARBA" id="ARBA00022448"/>
    </source>
</evidence>
<organism evidence="17 18">
    <name type="scientific">Zootermopsis nevadensis</name>
    <name type="common">Dampwood termite</name>
    <dbReference type="NCBI Taxonomy" id="136037"/>
    <lineage>
        <taxon>Eukaryota</taxon>
        <taxon>Metazoa</taxon>
        <taxon>Ecdysozoa</taxon>
        <taxon>Arthropoda</taxon>
        <taxon>Hexapoda</taxon>
        <taxon>Insecta</taxon>
        <taxon>Pterygota</taxon>
        <taxon>Neoptera</taxon>
        <taxon>Polyneoptera</taxon>
        <taxon>Dictyoptera</taxon>
        <taxon>Blattodea</taxon>
        <taxon>Blattoidea</taxon>
        <taxon>Termitoidae</taxon>
        <taxon>Termopsidae</taxon>
        <taxon>Zootermopsis</taxon>
    </lineage>
</organism>
<keyword evidence="4" id="KW-1003">Cell membrane</keyword>
<comment type="subcellular location">
    <subcellularLocation>
        <location evidence="1">Cell membrane</location>
        <topology evidence="1">Multi-pass membrane protein</topology>
    </subcellularLocation>
</comment>
<keyword evidence="3" id="KW-0813">Transport</keyword>
<evidence type="ECO:0000256" key="5">
    <source>
        <dbReference type="ARBA" id="ARBA00022692"/>
    </source>
</evidence>
<keyword evidence="10" id="KW-0325">Glycoprotein</keyword>
<dbReference type="Gene3D" id="3.40.190.10">
    <property type="entry name" value="Periplasmic binding protein-like II"/>
    <property type="match status" value="2"/>
</dbReference>
<accession>A0A067RFY5</accession>
<keyword evidence="6 13" id="KW-1133">Transmembrane helix</keyword>
<feature type="chain" id="PRO_5001648555" description="Ionotropic glutamate receptor L-glutamate and glycine-binding domain-containing protein" evidence="14">
    <location>
        <begin position="29"/>
        <end position="648"/>
    </location>
</feature>
<reference evidence="17 18" key="1">
    <citation type="journal article" date="2014" name="Nat. Commun.">
        <title>Molecular traces of alternative social organization in a termite genome.</title>
        <authorList>
            <person name="Terrapon N."/>
            <person name="Li C."/>
            <person name="Robertson H.M."/>
            <person name="Ji L."/>
            <person name="Meng X."/>
            <person name="Booth W."/>
            <person name="Chen Z."/>
            <person name="Childers C.P."/>
            <person name="Glastad K.M."/>
            <person name="Gokhale K."/>
            <person name="Gowin J."/>
            <person name="Gronenberg W."/>
            <person name="Hermansen R.A."/>
            <person name="Hu H."/>
            <person name="Hunt B.G."/>
            <person name="Huylmans A.K."/>
            <person name="Khalil S.M."/>
            <person name="Mitchell R.D."/>
            <person name="Munoz-Torres M.C."/>
            <person name="Mustard J.A."/>
            <person name="Pan H."/>
            <person name="Reese J.T."/>
            <person name="Scharf M.E."/>
            <person name="Sun F."/>
            <person name="Vogel H."/>
            <person name="Xiao J."/>
            <person name="Yang W."/>
            <person name="Yang Z."/>
            <person name="Yang Z."/>
            <person name="Zhou J."/>
            <person name="Zhu J."/>
            <person name="Brent C.S."/>
            <person name="Elsik C.G."/>
            <person name="Goodisman M.A."/>
            <person name="Liberles D.A."/>
            <person name="Roe R.M."/>
            <person name="Vargo E.L."/>
            <person name="Vilcinskas A."/>
            <person name="Wang J."/>
            <person name="Bornberg-Bauer E."/>
            <person name="Korb J."/>
            <person name="Zhang G."/>
            <person name="Liebig J."/>
        </authorList>
    </citation>
    <scope>NUCLEOTIDE SEQUENCE [LARGE SCALE GENOMIC DNA]</scope>
    <source>
        <tissue evidence="17">Whole organism</tissue>
    </source>
</reference>
<dbReference type="InParanoid" id="A0A067RFY5"/>
<dbReference type="Pfam" id="PF10613">
    <property type="entry name" value="Lig_chan-Glu_bd"/>
    <property type="match status" value="1"/>
</dbReference>
<dbReference type="PANTHER" id="PTHR42643">
    <property type="entry name" value="IONOTROPIC RECEPTOR 20A-RELATED"/>
    <property type="match status" value="1"/>
</dbReference>
<evidence type="ECO:0000256" key="4">
    <source>
        <dbReference type="ARBA" id="ARBA00022475"/>
    </source>
</evidence>
<evidence type="ECO:0000256" key="12">
    <source>
        <dbReference type="ARBA" id="ARBA00023303"/>
    </source>
</evidence>
<proteinExistence type="inferred from homology"/>
<evidence type="ECO:0000256" key="11">
    <source>
        <dbReference type="ARBA" id="ARBA00023286"/>
    </source>
</evidence>
<evidence type="ECO:0000313" key="17">
    <source>
        <dbReference type="EMBL" id="KDR22647.1"/>
    </source>
</evidence>